<evidence type="ECO:0000313" key="2">
    <source>
        <dbReference type="Proteomes" id="UP000186601"/>
    </source>
</evidence>
<keyword evidence="2" id="KW-1185">Reference proteome</keyword>
<reference evidence="1 2" key="1">
    <citation type="submission" date="2018-02" db="EMBL/GenBank/DDBJ databases">
        <title>Genome sequence of the basidiomycete white-rot fungus Phlebia centrifuga.</title>
        <authorList>
            <person name="Granchi Z."/>
            <person name="Peng M."/>
            <person name="de Vries R.P."/>
            <person name="Hilden K."/>
            <person name="Makela M.R."/>
            <person name="Grigoriev I."/>
            <person name="Riley R."/>
        </authorList>
    </citation>
    <scope>NUCLEOTIDE SEQUENCE [LARGE SCALE GENOMIC DNA]</scope>
    <source>
        <strain evidence="1 2">FBCC195</strain>
    </source>
</reference>
<dbReference type="Proteomes" id="UP000186601">
    <property type="component" value="Unassembled WGS sequence"/>
</dbReference>
<gene>
    <name evidence="1" type="ORF">PHLCEN_2v6044</name>
</gene>
<evidence type="ECO:0000313" key="1">
    <source>
        <dbReference type="EMBL" id="PSR82611.1"/>
    </source>
</evidence>
<name>A0A2R6P1A0_9APHY</name>
<proteinExistence type="predicted"/>
<accession>A0A2R6P1A0</accession>
<organism evidence="1 2">
    <name type="scientific">Hermanssonia centrifuga</name>
    <dbReference type="NCBI Taxonomy" id="98765"/>
    <lineage>
        <taxon>Eukaryota</taxon>
        <taxon>Fungi</taxon>
        <taxon>Dikarya</taxon>
        <taxon>Basidiomycota</taxon>
        <taxon>Agaricomycotina</taxon>
        <taxon>Agaricomycetes</taxon>
        <taxon>Polyporales</taxon>
        <taxon>Meruliaceae</taxon>
        <taxon>Hermanssonia</taxon>
    </lineage>
</organism>
<dbReference type="EMBL" id="MLYV02000581">
    <property type="protein sequence ID" value="PSR82611.1"/>
    <property type="molecule type" value="Genomic_DNA"/>
</dbReference>
<protein>
    <submittedName>
        <fullName evidence="1">Uncharacterized protein</fullName>
    </submittedName>
</protein>
<comment type="caution">
    <text evidence="1">The sequence shown here is derived from an EMBL/GenBank/DDBJ whole genome shotgun (WGS) entry which is preliminary data.</text>
</comment>
<sequence>MGGIHSRGDMDFDIFGDVFLKSVYVVCILITLFQLQSKVLTFALPRVIIYSAAFQLEGIYQLTRHIDEWIDGLDHGIGVTYVDAHGSKGIIRWECGGEGRRLRLGGIEKTACLLKPSQVKLSHSGGGVQ</sequence>
<dbReference type="AlphaFoldDB" id="A0A2R6P1A0"/>